<accession>A0ABM9D1J8</accession>
<keyword evidence="3" id="KW-1185">Reference proteome</keyword>
<protein>
    <recommendedName>
        <fullName evidence="4">Integral membrane protein</fullName>
    </recommendedName>
</protein>
<dbReference type="EMBL" id="CAKOEU010000003">
    <property type="protein sequence ID" value="CAH1854177.1"/>
    <property type="molecule type" value="Genomic_DNA"/>
</dbReference>
<name>A0ABM9D1J8_9LACO</name>
<comment type="caution">
    <text evidence="2">The sequence shown here is derived from an EMBL/GenBank/DDBJ whole genome shotgun (WGS) entry which is preliminary data.</text>
</comment>
<proteinExistence type="predicted"/>
<evidence type="ECO:0000313" key="3">
    <source>
        <dbReference type="Proteomes" id="UP000838102"/>
    </source>
</evidence>
<dbReference type="RefSeq" id="WP_248706220.1">
    <property type="nucleotide sequence ID" value="NZ_CAKOET010000003.1"/>
</dbReference>
<keyword evidence="1" id="KW-1133">Transmembrane helix</keyword>
<feature type="transmembrane region" description="Helical" evidence="1">
    <location>
        <begin position="27"/>
        <end position="45"/>
    </location>
</feature>
<dbReference type="Proteomes" id="UP000838102">
    <property type="component" value="Unassembled WGS sequence"/>
</dbReference>
<evidence type="ECO:0008006" key="4">
    <source>
        <dbReference type="Google" id="ProtNLM"/>
    </source>
</evidence>
<gene>
    <name evidence="2" type="ORF">LMG032447_00808</name>
</gene>
<sequence>MSDIKNVIITAIAVGILSLLERYLPRLFGGFPCLAFLIYMIYIMVSRGPSWTALLVLVLGEGLLISIWAEALATRKKKENLAIEKMKAKDLQR</sequence>
<keyword evidence="1" id="KW-0472">Membrane</keyword>
<feature type="transmembrane region" description="Helical" evidence="1">
    <location>
        <begin position="51"/>
        <end position="69"/>
    </location>
</feature>
<evidence type="ECO:0000256" key="1">
    <source>
        <dbReference type="SAM" id="Phobius"/>
    </source>
</evidence>
<evidence type="ECO:0000313" key="2">
    <source>
        <dbReference type="EMBL" id="CAH1854177.1"/>
    </source>
</evidence>
<organism evidence="2 3">
    <name type="scientific">Convivina praedatoris</name>
    <dbReference type="NCBI Taxonomy" id="2880963"/>
    <lineage>
        <taxon>Bacteria</taxon>
        <taxon>Bacillati</taxon>
        <taxon>Bacillota</taxon>
        <taxon>Bacilli</taxon>
        <taxon>Lactobacillales</taxon>
        <taxon>Lactobacillaceae</taxon>
        <taxon>Convivina</taxon>
    </lineage>
</organism>
<reference evidence="2" key="1">
    <citation type="submission" date="2022-03" db="EMBL/GenBank/DDBJ databases">
        <authorList>
            <person name="Hettiarachchi G."/>
        </authorList>
    </citation>
    <scope>NUCLEOTIDE SEQUENCE</scope>
    <source>
        <strain evidence="2">LMG 32447</strain>
    </source>
</reference>
<keyword evidence="1" id="KW-0812">Transmembrane</keyword>